<dbReference type="RefSeq" id="WP_063259631.1">
    <property type="nucleotide sequence ID" value="NZ_LJKE01000015.1"/>
</dbReference>
<proteinExistence type="predicted"/>
<name>A0A164QN92_BACCE</name>
<protein>
    <submittedName>
        <fullName evidence="1">Uncharacterized protein</fullName>
    </submittedName>
</protein>
<comment type="caution">
    <text evidence="1">The sequence shown here is derived from an EMBL/GenBank/DDBJ whole genome shotgun (WGS) entry which is preliminary data.</text>
</comment>
<evidence type="ECO:0000313" key="2">
    <source>
        <dbReference type="Proteomes" id="UP000076482"/>
    </source>
</evidence>
<reference evidence="1 2" key="1">
    <citation type="submission" date="2015-09" db="EMBL/GenBank/DDBJ databases">
        <title>Bacillus cereus food isolates.</title>
        <authorList>
            <person name="Boekhorst J."/>
        </authorList>
    </citation>
    <scope>NUCLEOTIDE SEQUENCE [LARGE SCALE GENOMIC DNA]</scope>
    <source>
        <strain evidence="1 2">B4088</strain>
    </source>
</reference>
<sequence>MGESVIKELGMLLMLKLMKKLNAEEIKFEARKEELREGINKIVKVVSSRRRVELTVSSDYERAVKGELVFHNNIKGDEYPILGYRNTPKNLKELEYFLAILENQCLNTFKCVPLEVNFEVPKVKYEDDNVICIDPSDKKEIQVTEDVIPQILVNYPLFELYVPMGMLSELAQ</sequence>
<dbReference type="Proteomes" id="UP000076482">
    <property type="component" value="Unassembled WGS sequence"/>
</dbReference>
<dbReference type="AlphaFoldDB" id="A0A164QN92"/>
<organism evidence="1 2">
    <name type="scientific">Bacillus cereus</name>
    <dbReference type="NCBI Taxonomy" id="1396"/>
    <lineage>
        <taxon>Bacteria</taxon>
        <taxon>Bacillati</taxon>
        <taxon>Bacillota</taxon>
        <taxon>Bacilli</taxon>
        <taxon>Bacillales</taxon>
        <taxon>Bacillaceae</taxon>
        <taxon>Bacillus</taxon>
        <taxon>Bacillus cereus group</taxon>
    </lineage>
</organism>
<accession>A0A164QN92</accession>
<evidence type="ECO:0000313" key="1">
    <source>
        <dbReference type="EMBL" id="KZD71938.1"/>
    </source>
</evidence>
<dbReference type="PATRIC" id="fig|1396.535.peg.4149"/>
<gene>
    <name evidence="1" type="ORF">B4088_0399</name>
</gene>
<dbReference type="EMBL" id="LJKE01000015">
    <property type="protein sequence ID" value="KZD71938.1"/>
    <property type="molecule type" value="Genomic_DNA"/>
</dbReference>